<dbReference type="SUPFAM" id="SSF50156">
    <property type="entry name" value="PDZ domain-like"/>
    <property type="match status" value="1"/>
</dbReference>
<name>A0A927Q1K7_9ACTN</name>
<evidence type="ECO:0000313" key="4">
    <source>
        <dbReference type="Proteomes" id="UP000616839"/>
    </source>
</evidence>
<organism evidence="3 4">
    <name type="scientific">Nocardioides donggukensis</name>
    <dbReference type="NCBI Taxonomy" id="2774019"/>
    <lineage>
        <taxon>Bacteria</taxon>
        <taxon>Bacillati</taxon>
        <taxon>Actinomycetota</taxon>
        <taxon>Actinomycetes</taxon>
        <taxon>Propionibacteriales</taxon>
        <taxon>Nocardioidaceae</taxon>
        <taxon>Nocardioides</taxon>
    </lineage>
</organism>
<keyword evidence="4" id="KW-1185">Reference proteome</keyword>
<dbReference type="InterPro" id="IPR008269">
    <property type="entry name" value="Lon_proteolytic"/>
</dbReference>
<dbReference type="EMBL" id="JACYXZ010000003">
    <property type="protein sequence ID" value="MBD8870212.1"/>
    <property type="molecule type" value="Genomic_DNA"/>
</dbReference>
<dbReference type="Proteomes" id="UP000616839">
    <property type="component" value="Unassembled WGS sequence"/>
</dbReference>
<dbReference type="Gene3D" id="2.30.42.10">
    <property type="match status" value="1"/>
</dbReference>
<dbReference type="SUPFAM" id="SSF54211">
    <property type="entry name" value="Ribosomal protein S5 domain 2-like"/>
    <property type="match status" value="1"/>
</dbReference>
<dbReference type="GO" id="GO:0005524">
    <property type="term" value="F:ATP binding"/>
    <property type="evidence" value="ECO:0007669"/>
    <property type="project" value="InterPro"/>
</dbReference>
<dbReference type="InterPro" id="IPR001478">
    <property type="entry name" value="PDZ"/>
</dbReference>
<dbReference type="GO" id="GO:0030163">
    <property type="term" value="P:protein catabolic process"/>
    <property type="evidence" value="ECO:0007669"/>
    <property type="project" value="InterPro"/>
</dbReference>
<dbReference type="RefSeq" id="WP_192143543.1">
    <property type="nucleotide sequence ID" value="NZ_JACYXZ010000003.1"/>
</dbReference>
<protein>
    <submittedName>
        <fullName evidence="3">PDZ domain-containing protein</fullName>
    </submittedName>
</protein>
<dbReference type="InterPro" id="IPR027065">
    <property type="entry name" value="Lon_Prtase"/>
</dbReference>
<dbReference type="Gene3D" id="3.30.230.10">
    <property type="match status" value="1"/>
</dbReference>
<dbReference type="GO" id="GO:0004252">
    <property type="term" value="F:serine-type endopeptidase activity"/>
    <property type="evidence" value="ECO:0007669"/>
    <property type="project" value="InterPro"/>
</dbReference>
<evidence type="ECO:0000313" key="3">
    <source>
        <dbReference type="EMBL" id="MBD8870212.1"/>
    </source>
</evidence>
<dbReference type="AlphaFoldDB" id="A0A927Q1K7"/>
<dbReference type="Pfam" id="PF13180">
    <property type="entry name" value="PDZ_2"/>
    <property type="match status" value="1"/>
</dbReference>
<sequence>MTRRSLAIVISVPLMVGLWIAAALVPVPYVTLQPGVTVDVLSEVGGQERIQVNGARAYYEDDQSQIRMTTVSVTRPRDKVSIFAALKAWVDDAESVEPYGAVYDDEQTPEQSDVESEVSMLTSQDTAIAVALRELDYELTPTVEVYQVTEDAPADGVFKVRDRILSVDGEQVTQPQQIVDAVKAVDAGTELEFVVLRGGERKRLTVAPEKQDGRTLIGIWPGSGFVFPVDVTINISPDIGGPSAGLMFSLAIYDTLTPGSLTGGRPVAGTGTIDIEGRVGGIGGIQQKVVGARDSGAQLFLVPAANCEDALAAPNGDMRLARVETMKQARKAIEDFAADPDASLPSCADGA</sequence>
<dbReference type="InterPro" id="IPR036034">
    <property type="entry name" value="PDZ_sf"/>
</dbReference>
<dbReference type="InterPro" id="IPR020568">
    <property type="entry name" value="Ribosomal_Su5_D2-typ_SF"/>
</dbReference>
<feature type="domain" description="Lon proteolytic" evidence="1">
    <location>
        <begin position="241"/>
        <end position="326"/>
    </location>
</feature>
<comment type="caution">
    <text evidence="3">The sequence shown here is derived from an EMBL/GenBank/DDBJ whole genome shotgun (WGS) entry which is preliminary data.</text>
</comment>
<evidence type="ECO:0000259" key="2">
    <source>
        <dbReference type="Pfam" id="PF13180"/>
    </source>
</evidence>
<dbReference type="GO" id="GO:0004176">
    <property type="term" value="F:ATP-dependent peptidase activity"/>
    <property type="evidence" value="ECO:0007669"/>
    <property type="project" value="InterPro"/>
</dbReference>
<gene>
    <name evidence="3" type="ORF">IE331_11315</name>
</gene>
<feature type="domain" description="PDZ" evidence="2">
    <location>
        <begin position="137"/>
        <end position="206"/>
    </location>
</feature>
<dbReference type="GO" id="GO:0006508">
    <property type="term" value="P:proteolysis"/>
    <property type="evidence" value="ECO:0007669"/>
    <property type="project" value="InterPro"/>
</dbReference>
<dbReference type="InterPro" id="IPR014721">
    <property type="entry name" value="Ribsml_uS5_D2-typ_fold_subgr"/>
</dbReference>
<reference evidence="3" key="1">
    <citation type="submission" date="2020-09" db="EMBL/GenBank/DDBJ databases">
        <title>Nocardioides sp. strain MJB4 16S ribosomal RNA gene Genome sequencing and assembly.</title>
        <authorList>
            <person name="Kim I."/>
        </authorList>
    </citation>
    <scope>NUCLEOTIDE SEQUENCE</scope>
    <source>
        <strain evidence="3">MJB4</strain>
    </source>
</reference>
<evidence type="ECO:0000259" key="1">
    <source>
        <dbReference type="Pfam" id="PF05362"/>
    </source>
</evidence>
<dbReference type="PANTHER" id="PTHR10046">
    <property type="entry name" value="ATP DEPENDENT LON PROTEASE FAMILY MEMBER"/>
    <property type="match status" value="1"/>
</dbReference>
<dbReference type="Pfam" id="PF05362">
    <property type="entry name" value="Lon_C"/>
    <property type="match status" value="1"/>
</dbReference>
<proteinExistence type="predicted"/>
<accession>A0A927Q1K7</accession>